<feature type="transmembrane region" description="Helical" evidence="1">
    <location>
        <begin position="12"/>
        <end position="34"/>
    </location>
</feature>
<protein>
    <submittedName>
        <fullName evidence="2">Uncharacterized protein</fullName>
    </submittedName>
</protein>
<sequence length="82" mass="8719">MKSDQTMAIKHLTATAYGAVYGVISGGAGLAYSFVRQGLKVRPANALFNVAAFTFVSGPTFQLRETIRARSGDSTRGKAFDT</sequence>
<keyword evidence="1" id="KW-1133">Transmembrane helix</keyword>
<dbReference type="Gramene" id="A04p20640.2_BraZ1">
    <property type="protein sequence ID" value="A04p20640.2_BraZ1.CDS"/>
    <property type="gene ID" value="A04g20640.2_BraZ1"/>
</dbReference>
<accession>A0A8D9MCU0</accession>
<name>A0A8D9MCU0_BRACM</name>
<gene>
    <name evidence="2" type="ORF">BRAPAZ1V2_A04P20640.2</name>
</gene>
<keyword evidence="1" id="KW-0812">Transmembrane</keyword>
<evidence type="ECO:0000313" key="3">
    <source>
        <dbReference type="Proteomes" id="UP000694005"/>
    </source>
</evidence>
<dbReference type="Proteomes" id="UP000694005">
    <property type="component" value="Chromosome A04"/>
</dbReference>
<proteinExistence type="predicted"/>
<reference evidence="2 3" key="1">
    <citation type="submission" date="2021-07" db="EMBL/GenBank/DDBJ databases">
        <authorList>
            <consortium name="Genoscope - CEA"/>
            <person name="William W."/>
        </authorList>
    </citation>
    <scope>NUCLEOTIDE SEQUENCE [LARGE SCALE GENOMIC DNA]</scope>
</reference>
<organism evidence="2 3">
    <name type="scientific">Brassica campestris</name>
    <name type="common">Field mustard</name>
    <dbReference type="NCBI Taxonomy" id="3711"/>
    <lineage>
        <taxon>Eukaryota</taxon>
        <taxon>Viridiplantae</taxon>
        <taxon>Streptophyta</taxon>
        <taxon>Embryophyta</taxon>
        <taxon>Tracheophyta</taxon>
        <taxon>Spermatophyta</taxon>
        <taxon>Magnoliopsida</taxon>
        <taxon>eudicotyledons</taxon>
        <taxon>Gunneridae</taxon>
        <taxon>Pentapetalae</taxon>
        <taxon>rosids</taxon>
        <taxon>malvids</taxon>
        <taxon>Brassicales</taxon>
        <taxon>Brassicaceae</taxon>
        <taxon>Brassiceae</taxon>
        <taxon>Brassica</taxon>
    </lineage>
</organism>
<evidence type="ECO:0000256" key="1">
    <source>
        <dbReference type="SAM" id="Phobius"/>
    </source>
</evidence>
<dbReference type="EMBL" id="LS974620">
    <property type="protein sequence ID" value="CAG7907163.1"/>
    <property type="molecule type" value="Genomic_DNA"/>
</dbReference>
<dbReference type="AlphaFoldDB" id="A0A8D9MCU0"/>
<keyword evidence="1" id="KW-0472">Membrane</keyword>
<evidence type="ECO:0000313" key="2">
    <source>
        <dbReference type="EMBL" id="CAG7907163.1"/>
    </source>
</evidence>